<name>A0ABZ1FYR3_9ACTN</name>
<evidence type="ECO:0000313" key="2">
    <source>
        <dbReference type="Proteomes" id="UP001330827"/>
    </source>
</evidence>
<dbReference type="RefSeq" id="WP_326589477.1">
    <property type="nucleotide sequence ID" value="NZ_CP109114.1"/>
</dbReference>
<keyword evidence="2" id="KW-1185">Reference proteome</keyword>
<dbReference type="EMBL" id="CP109114">
    <property type="protein sequence ID" value="WSC11613.1"/>
    <property type="molecule type" value="Genomic_DNA"/>
</dbReference>
<dbReference type="Proteomes" id="UP001330827">
    <property type="component" value="Chromosome"/>
</dbReference>
<reference evidence="1 2" key="1">
    <citation type="submission" date="2022-10" db="EMBL/GenBank/DDBJ databases">
        <title>The complete genomes of actinobacterial strains from the NBC collection.</title>
        <authorList>
            <person name="Joergensen T.S."/>
            <person name="Alvarez Arevalo M."/>
            <person name="Sterndorff E.B."/>
            <person name="Faurdal D."/>
            <person name="Vuksanovic O."/>
            <person name="Mourched A.-S."/>
            <person name="Charusanti P."/>
            <person name="Shaw S."/>
            <person name="Blin K."/>
            <person name="Weber T."/>
        </authorList>
    </citation>
    <scope>NUCLEOTIDE SEQUENCE [LARGE SCALE GENOMIC DNA]</scope>
    <source>
        <strain evidence="1 2">NBC 01769</strain>
    </source>
</reference>
<accession>A0ABZ1FYR3</accession>
<protein>
    <submittedName>
        <fullName evidence="1">Uncharacterized protein</fullName>
    </submittedName>
</protein>
<sequence>MARLHIRPGIDPDEPDVPAVVLVVDPDGPPGERAVHELFNCCYEGDGVVYLVPTDGWAEHTLDGNRLVVDIAVYPVALGRVGMDSGAFPGHSVVDPEAALVLRVDAVVDPERYARAAPGTVVFSAGPDQSLEEVLASADGWPMVLGPSPAR</sequence>
<organism evidence="1 2">
    <name type="scientific">Streptomyces brevispora</name>
    <dbReference type="NCBI Taxonomy" id="887462"/>
    <lineage>
        <taxon>Bacteria</taxon>
        <taxon>Bacillati</taxon>
        <taxon>Actinomycetota</taxon>
        <taxon>Actinomycetes</taxon>
        <taxon>Kitasatosporales</taxon>
        <taxon>Streptomycetaceae</taxon>
        <taxon>Streptomyces</taxon>
    </lineage>
</organism>
<gene>
    <name evidence="1" type="ORF">OIE64_01120</name>
</gene>
<proteinExistence type="predicted"/>
<evidence type="ECO:0000313" key="1">
    <source>
        <dbReference type="EMBL" id="WSC11613.1"/>
    </source>
</evidence>